<proteinExistence type="predicted"/>
<name>A0AAV7R4Z5_PLEWA</name>
<feature type="region of interest" description="Disordered" evidence="1">
    <location>
        <begin position="142"/>
        <end position="217"/>
    </location>
</feature>
<feature type="compositionally biased region" description="Basic and acidic residues" evidence="1">
    <location>
        <begin position="8"/>
        <end position="19"/>
    </location>
</feature>
<dbReference type="AlphaFoldDB" id="A0AAV7R4Z5"/>
<feature type="region of interest" description="Disordered" evidence="1">
    <location>
        <begin position="1"/>
        <end position="66"/>
    </location>
</feature>
<protein>
    <submittedName>
        <fullName evidence="2">Uncharacterized protein</fullName>
    </submittedName>
</protein>
<keyword evidence="3" id="KW-1185">Reference proteome</keyword>
<feature type="region of interest" description="Disordered" evidence="1">
    <location>
        <begin position="98"/>
        <end position="120"/>
    </location>
</feature>
<evidence type="ECO:0000313" key="2">
    <source>
        <dbReference type="EMBL" id="KAJ1147255.1"/>
    </source>
</evidence>
<reference evidence="2" key="1">
    <citation type="journal article" date="2022" name="bioRxiv">
        <title>Sequencing and chromosome-scale assembly of the giantPleurodeles waltlgenome.</title>
        <authorList>
            <person name="Brown T."/>
            <person name="Elewa A."/>
            <person name="Iarovenko S."/>
            <person name="Subramanian E."/>
            <person name="Araus A.J."/>
            <person name="Petzold A."/>
            <person name="Susuki M."/>
            <person name="Suzuki K.-i.T."/>
            <person name="Hayashi T."/>
            <person name="Toyoda A."/>
            <person name="Oliveira C."/>
            <person name="Osipova E."/>
            <person name="Leigh N.D."/>
            <person name="Simon A."/>
            <person name="Yun M.H."/>
        </authorList>
    </citation>
    <scope>NUCLEOTIDE SEQUENCE</scope>
    <source>
        <strain evidence="2">20211129_DDA</strain>
        <tissue evidence="2">Liver</tissue>
    </source>
</reference>
<comment type="caution">
    <text evidence="2">The sequence shown here is derived from an EMBL/GenBank/DDBJ whole genome shotgun (WGS) entry which is preliminary data.</text>
</comment>
<feature type="compositionally biased region" description="Low complexity" evidence="1">
    <location>
        <begin position="43"/>
        <end position="53"/>
    </location>
</feature>
<dbReference type="Proteomes" id="UP001066276">
    <property type="component" value="Chromosome 5"/>
</dbReference>
<organism evidence="2 3">
    <name type="scientific">Pleurodeles waltl</name>
    <name type="common">Iberian ribbed newt</name>
    <dbReference type="NCBI Taxonomy" id="8319"/>
    <lineage>
        <taxon>Eukaryota</taxon>
        <taxon>Metazoa</taxon>
        <taxon>Chordata</taxon>
        <taxon>Craniata</taxon>
        <taxon>Vertebrata</taxon>
        <taxon>Euteleostomi</taxon>
        <taxon>Amphibia</taxon>
        <taxon>Batrachia</taxon>
        <taxon>Caudata</taxon>
        <taxon>Salamandroidea</taxon>
        <taxon>Salamandridae</taxon>
        <taxon>Pleurodelinae</taxon>
        <taxon>Pleurodeles</taxon>
    </lineage>
</organism>
<gene>
    <name evidence="2" type="ORF">NDU88_000136</name>
</gene>
<evidence type="ECO:0000313" key="3">
    <source>
        <dbReference type="Proteomes" id="UP001066276"/>
    </source>
</evidence>
<accession>A0AAV7R4Z5</accession>
<dbReference type="EMBL" id="JANPWB010000009">
    <property type="protein sequence ID" value="KAJ1147255.1"/>
    <property type="molecule type" value="Genomic_DNA"/>
</dbReference>
<sequence length="241" mass="27099">MRSGGKPTARDQICKECEGVPHAGKQHRRKPQNAKNVPRKLNTTKITTNAAKAHSTRQSPIPREDEKGHLHFTCASGNVEWEQEHLLRDFSRPGYREVFSSDGETSQHERPRSHTRAHTHVHIRARSFLLAPVFNTTGEYGYSSSQAQDAYDTDSDQSSSKHSSDSDSEEDLGDLPGPSKRKKTEKAKAPPTKTPRVLTFSPEEIIHPRSSSWTSPPEVADYLQNHIRTSFNKDVRALVQI</sequence>
<evidence type="ECO:0000256" key="1">
    <source>
        <dbReference type="SAM" id="MobiDB-lite"/>
    </source>
</evidence>